<sequence length="100" mass="11212">MEAVGPGLCISLTGLETGRYLQYGMAGLDAAHRIPGIIWLGLDASRSLLTARRWMKCLQVWKLIQFILNDIVNMEYLYNKIKNLDIAGRWSDGGISSKLK</sequence>
<reference evidence="1 2" key="1">
    <citation type="submission" date="2019-02" db="EMBL/GenBank/DDBJ databases">
        <title>The genomic architecture of introgression among sibling species of bacteria.</title>
        <authorList>
            <person name="Cavassim M.I.A."/>
            <person name="Moeskjaer S."/>
            <person name="Moslemi C."/>
            <person name="Fields B."/>
            <person name="Bachmann A."/>
            <person name="Vilhjalmsson B."/>
            <person name="Schierup M.H."/>
            <person name="Young J.P.W."/>
            <person name="Andersen S.U."/>
        </authorList>
    </citation>
    <scope>NUCLEOTIDE SEQUENCE [LARGE SCALE GENOMIC DNA]</scope>
    <source>
        <strain evidence="1 2">SM51</strain>
    </source>
</reference>
<accession>A0ABY1XHD6</accession>
<dbReference type="EMBL" id="SILG01000008">
    <property type="protein sequence ID" value="TBE57575.1"/>
    <property type="molecule type" value="Genomic_DNA"/>
</dbReference>
<comment type="caution">
    <text evidence="1">The sequence shown here is derived from an EMBL/GenBank/DDBJ whole genome shotgun (WGS) entry which is preliminary data.</text>
</comment>
<proteinExistence type="predicted"/>
<gene>
    <name evidence="1" type="ORF">ELH03_36945</name>
</gene>
<keyword evidence="2" id="KW-1185">Reference proteome</keyword>
<evidence type="ECO:0000313" key="1">
    <source>
        <dbReference type="EMBL" id="TBE57575.1"/>
    </source>
</evidence>
<organism evidence="1 2">
    <name type="scientific">Rhizobium beringeri</name>
    <dbReference type="NCBI Taxonomy" id="3019934"/>
    <lineage>
        <taxon>Bacteria</taxon>
        <taxon>Pseudomonadati</taxon>
        <taxon>Pseudomonadota</taxon>
        <taxon>Alphaproteobacteria</taxon>
        <taxon>Hyphomicrobiales</taxon>
        <taxon>Rhizobiaceae</taxon>
        <taxon>Rhizobium/Agrobacterium group</taxon>
        <taxon>Rhizobium</taxon>
    </lineage>
</organism>
<dbReference type="RefSeq" id="WP_130767680.1">
    <property type="nucleotide sequence ID" value="NZ_SILG01000008.1"/>
</dbReference>
<protein>
    <submittedName>
        <fullName evidence="1">Uncharacterized protein</fullName>
    </submittedName>
</protein>
<name>A0ABY1XHD6_9HYPH</name>
<dbReference type="Proteomes" id="UP000291302">
    <property type="component" value="Unassembled WGS sequence"/>
</dbReference>
<evidence type="ECO:0000313" key="2">
    <source>
        <dbReference type="Proteomes" id="UP000291302"/>
    </source>
</evidence>